<dbReference type="InterPro" id="IPR012967">
    <property type="entry name" value="COMT_dimerisation"/>
</dbReference>
<name>A0ABR3X438_9EURO</name>
<keyword evidence="2" id="KW-0808">Transferase</keyword>
<gene>
    <name evidence="7" type="ORF">Plec18167_007359</name>
</gene>
<evidence type="ECO:0000256" key="2">
    <source>
        <dbReference type="ARBA" id="ARBA00022679"/>
    </source>
</evidence>
<comment type="caution">
    <text evidence="7">The sequence shown here is derived from an EMBL/GenBank/DDBJ whole genome shotgun (WGS) entry which is preliminary data.</text>
</comment>
<organism evidence="7 8">
    <name type="scientific">Paecilomyces lecythidis</name>
    <dbReference type="NCBI Taxonomy" id="3004212"/>
    <lineage>
        <taxon>Eukaryota</taxon>
        <taxon>Fungi</taxon>
        <taxon>Dikarya</taxon>
        <taxon>Ascomycota</taxon>
        <taxon>Pezizomycotina</taxon>
        <taxon>Eurotiomycetes</taxon>
        <taxon>Eurotiomycetidae</taxon>
        <taxon>Eurotiales</taxon>
        <taxon>Thermoascaceae</taxon>
        <taxon>Paecilomyces</taxon>
    </lineage>
</organism>
<proteinExistence type="inferred from homology"/>
<keyword evidence="1" id="KW-0489">Methyltransferase</keyword>
<keyword evidence="3" id="KW-0949">S-adenosyl-L-methionine</keyword>
<dbReference type="SUPFAM" id="SSF46785">
    <property type="entry name" value="Winged helix' DNA-binding domain"/>
    <property type="match status" value="1"/>
</dbReference>
<reference evidence="7 8" key="1">
    <citation type="journal article" date="2024" name="IMA Fungus">
        <title>IMA Genome - F19 : A genome assembly and annotation guide to empower mycologists, including annotated draft genome sequences of Ceratocystis pirilliformis, Diaporthe australafricana, Fusarium ophioides, Paecilomyces lecythidis, and Sporothrix stenoceras.</title>
        <authorList>
            <person name="Aylward J."/>
            <person name="Wilson A.M."/>
            <person name="Visagie C.M."/>
            <person name="Spraker J."/>
            <person name="Barnes I."/>
            <person name="Buitendag C."/>
            <person name="Ceriani C."/>
            <person name="Del Mar Angel L."/>
            <person name="du Plessis D."/>
            <person name="Fuchs T."/>
            <person name="Gasser K."/>
            <person name="Kramer D."/>
            <person name="Li W."/>
            <person name="Munsamy K."/>
            <person name="Piso A."/>
            <person name="Price J.L."/>
            <person name="Sonnekus B."/>
            <person name="Thomas C."/>
            <person name="van der Nest A."/>
            <person name="van Dijk A."/>
            <person name="van Heerden A."/>
            <person name="van Vuuren N."/>
            <person name="Yilmaz N."/>
            <person name="Duong T.A."/>
            <person name="van der Merwe N.A."/>
            <person name="Wingfield M.J."/>
            <person name="Wingfield B.D."/>
        </authorList>
    </citation>
    <scope>NUCLEOTIDE SEQUENCE [LARGE SCALE GENOMIC DNA]</scope>
    <source>
        <strain evidence="7 8">CMW 18167</strain>
    </source>
</reference>
<comment type="similarity">
    <text evidence="4">Belongs to the class I-like SAM-binding methyltransferase superfamily. Cation-independent O-methyltransferase family.</text>
</comment>
<dbReference type="InterPro" id="IPR029063">
    <property type="entry name" value="SAM-dependent_MTases_sf"/>
</dbReference>
<accession>A0ABR3X438</accession>
<dbReference type="Proteomes" id="UP001583193">
    <property type="component" value="Unassembled WGS sequence"/>
</dbReference>
<sequence>MANTLTDLASQISNTAKAINDFLVADGHPQPSFDVNAPSAFPTAPEEILNARRQLLDASQAITELLTGPAEYLRWLSCRHHDMSTLHWIYHFKIAEAVPLDRAVTFAEIAKARGVDEDYLKRILRYAMTNRIFREPEAGLVAHTSVSALLVRSKSLNDWVGYTCEETYPSSAKLVEAYEKYGASQKPNEAAYSVAFNTDKPMFVHLAEFPERERRFANTMIEMTSTDGYGVHHLVNGYKWEDIGKATVVDVGGSTGHACIAIAEQKAPDATFIIQDLPTVVEQGKKALPEGLKPRFSFQEHDFFTPQPVTADIYLLRFILHDHPDAISQQIVKNLVPAMKKGSRLIINDGVLAEPNTLPKIEERISRYITKLRDNTLS</sequence>
<keyword evidence="8" id="KW-1185">Reference proteome</keyword>
<dbReference type="Gene3D" id="1.10.10.10">
    <property type="entry name" value="Winged helix-like DNA-binding domain superfamily/Winged helix DNA-binding domain"/>
    <property type="match status" value="1"/>
</dbReference>
<feature type="domain" description="O-methyltransferase dimerisation" evidence="6">
    <location>
        <begin position="83"/>
        <end position="153"/>
    </location>
</feature>
<dbReference type="Pfam" id="PF08100">
    <property type="entry name" value="Dimerisation"/>
    <property type="match status" value="1"/>
</dbReference>
<dbReference type="Gene3D" id="3.40.50.150">
    <property type="entry name" value="Vaccinia Virus protein VP39"/>
    <property type="match status" value="1"/>
</dbReference>
<dbReference type="SUPFAM" id="SSF53335">
    <property type="entry name" value="S-adenosyl-L-methionine-dependent methyltransferases"/>
    <property type="match status" value="1"/>
</dbReference>
<evidence type="ECO:0000313" key="8">
    <source>
        <dbReference type="Proteomes" id="UP001583193"/>
    </source>
</evidence>
<dbReference type="PROSITE" id="PS51683">
    <property type="entry name" value="SAM_OMT_II"/>
    <property type="match status" value="1"/>
</dbReference>
<evidence type="ECO:0000256" key="1">
    <source>
        <dbReference type="ARBA" id="ARBA00022603"/>
    </source>
</evidence>
<dbReference type="InterPro" id="IPR036390">
    <property type="entry name" value="WH_DNA-bd_sf"/>
</dbReference>
<dbReference type="PANTHER" id="PTHR43712">
    <property type="entry name" value="PUTATIVE (AFU_ORTHOLOGUE AFUA_4G14580)-RELATED"/>
    <property type="match status" value="1"/>
</dbReference>
<feature type="domain" description="O-methyltransferase C-terminal" evidence="5">
    <location>
        <begin position="188"/>
        <end position="357"/>
    </location>
</feature>
<evidence type="ECO:0000256" key="3">
    <source>
        <dbReference type="ARBA" id="ARBA00022691"/>
    </source>
</evidence>
<dbReference type="Pfam" id="PF00891">
    <property type="entry name" value="Methyltransf_2"/>
    <property type="match status" value="1"/>
</dbReference>
<dbReference type="PANTHER" id="PTHR43712:SF5">
    <property type="entry name" value="O-METHYLTRANSFERASE ASQN-RELATED"/>
    <property type="match status" value="1"/>
</dbReference>
<dbReference type="CDD" id="cd02440">
    <property type="entry name" value="AdoMet_MTases"/>
    <property type="match status" value="1"/>
</dbReference>
<dbReference type="InterPro" id="IPR016461">
    <property type="entry name" value="COMT-like"/>
</dbReference>
<evidence type="ECO:0008006" key="9">
    <source>
        <dbReference type="Google" id="ProtNLM"/>
    </source>
</evidence>
<dbReference type="InterPro" id="IPR036388">
    <property type="entry name" value="WH-like_DNA-bd_sf"/>
</dbReference>
<evidence type="ECO:0000256" key="4">
    <source>
        <dbReference type="ARBA" id="ARBA00038277"/>
    </source>
</evidence>
<dbReference type="EMBL" id="JAVDPF010000030">
    <property type="protein sequence ID" value="KAL1870595.1"/>
    <property type="molecule type" value="Genomic_DNA"/>
</dbReference>
<evidence type="ECO:0000259" key="5">
    <source>
        <dbReference type="Pfam" id="PF00891"/>
    </source>
</evidence>
<dbReference type="InterPro" id="IPR001077">
    <property type="entry name" value="COMT_C"/>
</dbReference>
<evidence type="ECO:0000313" key="7">
    <source>
        <dbReference type="EMBL" id="KAL1870595.1"/>
    </source>
</evidence>
<protein>
    <recommendedName>
        <fullName evidence="9">O-methyltransferase domain-containing protein</fullName>
    </recommendedName>
</protein>
<evidence type="ECO:0000259" key="6">
    <source>
        <dbReference type="Pfam" id="PF08100"/>
    </source>
</evidence>